<dbReference type="InterPro" id="IPR002711">
    <property type="entry name" value="HNH"/>
</dbReference>
<feature type="region of interest" description="Disordered" evidence="2">
    <location>
        <begin position="88"/>
        <end position="107"/>
    </location>
</feature>
<evidence type="ECO:0000313" key="4">
    <source>
        <dbReference type="EMBL" id="TDO47332.1"/>
    </source>
</evidence>
<feature type="domain" description="HNH nuclease" evidence="3">
    <location>
        <begin position="398"/>
        <end position="448"/>
    </location>
</feature>
<accession>A0A4R6KBF9</accession>
<proteinExistence type="inferred from homology"/>
<comment type="similarity">
    <text evidence="1">Belongs to the Rv1128c/1148c/1588c/1702c/1945/3466 family.</text>
</comment>
<feature type="region of interest" description="Disordered" evidence="2">
    <location>
        <begin position="460"/>
        <end position="661"/>
    </location>
</feature>
<name>A0A4R6KBF9_9ACTN</name>
<dbReference type="Gene3D" id="1.10.30.50">
    <property type="match status" value="1"/>
</dbReference>
<organism evidence="4 5">
    <name type="scientific">Kribbella caucasensis</name>
    <dbReference type="NCBI Taxonomy" id="2512215"/>
    <lineage>
        <taxon>Bacteria</taxon>
        <taxon>Bacillati</taxon>
        <taxon>Actinomycetota</taxon>
        <taxon>Actinomycetes</taxon>
        <taxon>Propionibacteriales</taxon>
        <taxon>Kribbellaceae</taxon>
        <taxon>Kribbella</taxon>
    </lineage>
</organism>
<keyword evidence="5" id="KW-1185">Reference proteome</keyword>
<dbReference type="Pfam" id="PF01844">
    <property type="entry name" value="HNH"/>
    <property type="match status" value="1"/>
</dbReference>
<feature type="compositionally biased region" description="Low complexity" evidence="2">
    <location>
        <begin position="546"/>
        <end position="565"/>
    </location>
</feature>
<keyword evidence="4" id="KW-0255">Endonuclease</keyword>
<keyword evidence="4" id="KW-0378">Hydrolase</keyword>
<evidence type="ECO:0000256" key="1">
    <source>
        <dbReference type="ARBA" id="ARBA00023450"/>
    </source>
</evidence>
<dbReference type="CDD" id="cd00085">
    <property type="entry name" value="HNHc"/>
    <property type="match status" value="1"/>
</dbReference>
<dbReference type="Pfam" id="PF02720">
    <property type="entry name" value="DUF222"/>
    <property type="match status" value="1"/>
</dbReference>
<reference evidence="4 5" key="1">
    <citation type="submission" date="2019-03" db="EMBL/GenBank/DDBJ databases">
        <title>Genomic Encyclopedia of Type Strains, Phase III (KMG-III): the genomes of soil and plant-associated and newly described type strains.</title>
        <authorList>
            <person name="Whitman W."/>
        </authorList>
    </citation>
    <scope>NUCLEOTIDE SEQUENCE [LARGE SCALE GENOMIC DNA]</scope>
    <source>
        <strain evidence="4 5">VKM Ac-2527</strain>
    </source>
</reference>
<gene>
    <name evidence="4" type="ORF">EV643_109227</name>
</gene>
<dbReference type="InterPro" id="IPR003615">
    <property type="entry name" value="HNH_nuc"/>
</dbReference>
<dbReference type="GO" id="GO:0008270">
    <property type="term" value="F:zinc ion binding"/>
    <property type="evidence" value="ECO:0007669"/>
    <property type="project" value="InterPro"/>
</dbReference>
<keyword evidence="4" id="KW-0540">Nuclease</keyword>
<sequence>MDRWYERPAWSMTGSDKLTALDTLQADLTRLSTRRLELLAALDTDGYATEIGARDTVNLIAIRHRLDPTEVRRDLKLAHALPKYTAVNAALHTDPTPPDTETPAPAEETATDVTANATSGETSAHAEATADADRDGPTAATDADANTAAGADAAEQTEHADAAEQIEHADGAELDGEPAAGPLVLHPGQAAVIVDALDKIPSSARVSAESLRFAEEQMVKAAQVLPPGELRKLGREVRNRLDTDGPEPAEKRAAANERLWLKRTDDGIKFGGFLAGDNAELLQTMVFANSKPHKTPDGQRDPRSRGKLQADGLTDILHTAAATGAAPAHGGIKPHITVTISLADLLAGTGTGDLAHGGTLSAAAIRRLACDAGIIPLVLGANSEPLDVGTEERFVNRAMRRALNARDKGCVVCGAPPAMCEAHHLVHWAEGGPTRVDNLVLLCKRHHIDVHHGHWTITITNGHPVLSRPDWATPEPTRTPTRTRTTTPTKAQAPTPAPDPWATSPPDPTPPGSPATHPDNPTDPGTLAAGQNDHAANSATNGTGLHDNAAGHHGNAAGPPDHAAGSQDHAAGLRDSAAGSRDRAGSWGNAAGSWDDASRPVHARAHPPGQAVHRLGDSAHPLGDAIDQLRRDFADYPDPWADPPAPPPGVPLPPGSPVPPD</sequence>
<dbReference type="GO" id="GO:0003676">
    <property type="term" value="F:nucleic acid binding"/>
    <property type="evidence" value="ECO:0007669"/>
    <property type="project" value="InterPro"/>
</dbReference>
<evidence type="ECO:0000259" key="3">
    <source>
        <dbReference type="SMART" id="SM00507"/>
    </source>
</evidence>
<feature type="compositionally biased region" description="Pro residues" evidence="2">
    <location>
        <begin position="640"/>
        <end position="661"/>
    </location>
</feature>
<comment type="caution">
    <text evidence="4">The sequence shown here is derived from an EMBL/GenBank/DDBJ whole genome shotgun (WGS) entry which is preliminary data.</text>
</comment>
<feature type="compositionally biased region" description="Polar residues" evidence="2">
    <location>
        <begin position="534"/>
        <end position="543"/>
    </location>
</feature>
<dbReference type="GO" id="GO:0004519">
    <property type="term" value="F:endonuclease activity"/>
    <property type="evidence" value="ECO:0007669"/>
    <property type="project" value="UniProtKB-KW"/>
</dbReference>
<dbReference type="RefSeq" id="WP_255513017.1">
    <property type="nucleotide sequence ID" value="NZ_SNWQ01000009.1"/>
</dbReference>
<feature type="compositionally biased region" description="Polar residues" evidence="2">
    <location>
        <begin position="113"/>
        <end position="122"/>
    </location>
</feature>
<dbReference type="Proteomes" id="UP000295388">
    <property type="component" value="Unassembled WGS sequence"/>
</dbReference>
<dbReference type="InterPro" id="IPR003870">
    <property type="entry name" value="DUF222"/>
</dbReference>
<evidence type="ECO:0000313" key="5">
    <source>
        <dbReference type="Proteomes" id="UP000295388"/>
    </source>
</evidence>
<dbReference type="AlphaFoldDB" id="A0A4R6KBF9"/>
<protein>
    <submittedName>
        <fullName evidence="4">HNH endonuclease</fullName>
    </submittedName>
</protein>
<dbReference type="SMART" id="SM00507">
    <property type="entry name" value="HNHc"/>
    <property type="match status" value="1"/>
</dbReference>
<dbReference type="EMBL" id="SNWQ01000009">
    <property type="protein sequence ID" value="TDO47332.1"/>
    <property type="molecule type" value="Genomic_DNA"/>
</dbReference>
<evidence type="ECO:0000256" key="2">
    <source>
        <dbReference type="SAM" id="MobiDB-lite"/>
    </source>
</evidence>
<feature type="compositionally biased region" description="Low complexity" evidence="2">
    <location>
        <begin position="472"/>
        <end position="494"/>
    </location>
</feature>
<feature type="compositionally biased region" description="Pro residues" evidence="2">
    <location>
        <begin position="495"/>
        <end position="513"/>
    </location>
</feature>
<feature type="region of interest" description="Disordered" evidence="2">
    <location>
        <begin position="112"/>
        <end position="159"/>
    </location>
</feature>
<feature type="compositionally biased region" description="Low complexity" evidence="2">
    <location>
        <begin position="137"/>
        <end position="154"/>
    </location>
</feature>